<dbReference type="PANTHER" id="PTHR42870:SF6">
    <property type="entry name" value="ACETYL-COA C-ACYLTRANSFERASE"/>
    <property type="match status" value="1"/>
</dbReference>
<dbReference type="Proteomes" id="UP001430377">
    <property type="component" value="Unassembled WGS sequence"/>
</dbReference>
<dbReference type="InterPro" id="IPR002155">
    <property type="entry name" value="Thiolase"/>
</dbReference>
<accession>A0AAW4PKJ8</accession>
<evidence type="ECO:0000256" key="1">
    <source>
        <dbReference type="ARBA" id="ARBA00023229"/>
    </source>
</evidence>
<dbReference type="GO" id="GO:0016747">
    <property type="term" value="F:acyltransferase activity, transferring groups other than amino-acyl groups"/>
    <property type="evidence" value="ECO:0007669"/>
    <property type="project" value="InterPro"/>
</dbReference>
<comment type="caution">
    <text evidence="4">The sequence shown here is derived from an EMBL/GenBank/DDBJ whole genome shotgun (WGS) entry which is preliminary data.</text>
</comment>
<dbReference type="InterPro" id="IPR020616">
    <property type="entry name" value="Thiolase_N"/>
</dbReference>
<name>A0AAW4PKJ8_9EURY</name>
<dbReference type="SUPFAM" id="SSF53901">
    <property type="entry name" value="Thiolase-like"/>
    <property type="match status" value="2"/>
</dbReference>
<protein>
    <submittedName>
        <fullName evidence="4">3-ketoacyl-CoA thiolase</fullName>
    </submittedName>
</protein>
<sequence>MSDPRVAGAGVTAFGKHPERTGRDLFAEAGLEALDASGVAPEDVDALYYGNFMGELAEHQGHQGPLMAEAIGVDAPATRFEAACASAGAAVRSAVRDLRNGEAEVVVVGGAERMTNIGTAAATDALAIAADDLYEVRAGMTFPGAYALMARSYFDQYGGSREDLAHIAVKNHEHALVNDHAQIQKEITVEDAIEAPTIASPLGLYDSCPITDGAAAAVLTTAEYAADHGLDAPVAVTGTGQGGDNLALQDRPHLAQTPAADKAAEEAYADAGVGPDDVDVAEVHDCFTIAEVLAIESLGLYERGEGIHAATNGETDRHGDLPVNLSGGLKAKGHPVGATGVAQLATVAWVLDGSHPRADAVPDGTVGVAHNAGGTVASTTVHVLEVRE</sequence>
<organism evidence="4 5">
    <name type="scientific">Haloarcula rubra</name>
    <dbReference type="NCBI Taxonomy" id="2487747"/>
    <lineage>
        <taxon>Archaea</taxon>
        <taxon>Methanobacteriati</taxon>
        <taxon>Methanobacteriota</taxon>
        <taxon>Stenosarchaea group</taxon>
        <taxon>Halobacteria</taxon>
        <taxon>Halobacteriales</taxon>
        <taxon>Haloarculaceae</taxon>
        <taxon>Haloarcula</taxon>
    </lineage>
</organism>
<dbReference type="InterPro" id="IPR055140">
    <property type="entry name" value="Thiolase_C_2"/>
</dbReference>
<keyword evidence="5" id="KW-1185">Reference proteome</keyword>
<dbReference type="GO" id="GO:0008299">
    <property type="term" value="P:isoprenoid biosynthetic process"/>
    <property type="evidence" value="ECO:0007669"/>
    <property type="project" value="UniProtKB-KW"/>
</dbReference>
<reference evidence="4 5" key="1">
    <citation type="submission" date="2021-06" db="EMBL/GenBank/DDBJ databases">
        <title>Halomicroarcula sp. a new haloarchaeum isolated from saline soil.</title>
        <authorList>
            <person name="Duran-Viseras A."/>
            <person name="Sanchez-Porro C."/>
            <person name="Ventosa A."/>
        </authorList>
    </citation>
    <scope>NUCLEOTIDE SEQUENCE [LARGE SCALE GENOMIC DNA]</scope>
    <source>
        <strain evidence="4 5">F13</strain>
    </source>
</reference>
<dbReference type="RefSeq" id="WP_220616612.1">
    <property type="nucleotide sequence ID" value="NZ_RKLR01000001.1"/>
</dbReference>
<proteinExistence type="predicted"/>
<dbReference type="CDD" id="cd00829">
    <property type="entry name" value="SCP-x_thiolase"/>
    <property type="match status" value="1"/>
</dbReference>
<dbReference type="Pfam" id="PF22691">
    <property type="entry name" value="Thiolase_C_1"/>
    <property type="match status" value="1"/>
</dbReference>
<feature type="domain" description="Thiolase N-terminal" evidence="2">
    <location>
        <begin position="6"/>
        <end position="222"/>
    </location>
</feature>
<dbReference type="Gene3D" id="3.40.47.10">
    <property type="match status" value="1"/>
</dbReference>
<dbReference type="AlphaFoldDB" id="A0AAW4PKJ8"/>
<dbReference type="PIRSF" id="PIRSF000429">
    <property type="entry name" value="Ac-CoA_Ac_transf"/>
    <property type="match status" value="1"/>
</dbReference>
<dbReference type="EMBL" id="RKLR01000001">
    <property type="protein sequence ID" value="MBX0321595.1"/>
    <property type="molecule type" value="Genomic_DNA"/>
</dbReference>
<gene>
    <name evidence="4" type="ORF">EGH21_00995</name>
</gene>
<keyword evidence="1" id="KW-0414">Isoprene biosynthesis</keyword>
<dbReference type="Pfam" id="PF00108">
    <property type="entry name" value="Thiolase_N"/>
    <property type="match status" value="1"/>
</dbReference>
<dbReference type="InterPro" id="IPR016039">
    <property type="entry name" value="Thiolase-like"/>
</dbReference>
<evidence type="ECO:0000259" key="3">
    <source>
        <dbReference type="Pfam" id="PF22691"/>
    </source>
</evidence>
<evidence type="ECO:0000313" key="4">
    <source>
        <dbReference type="EMBL" id="MBX0321595.1"/>
    </source>
</evidence>
<evidence type="ECO:0000259" key="2">
    <source>
        <dbReference type="Pfam" id="PF00108"/>
    </source>
</evidence>
<feature type="domain" description="Thiolase C-terminal" evidence="3">
    <location>
        <begin position="240"/>
        <end position="385"/>
    </location>
</feature>
<evidence type="ECO:0000313" key="5">
    <source>
        <dbReference type="Proteomes" id="UP001430377"/>
    </source>
</evidence>
<dbReference type="PANTHER" id="PTHR42870">
    <property type="entry name" value="ACETYL-COA C-ACETYLTRANSFERASE"/>
    <property type="match status" value="1"/>
</dbReference>